<evidence type="ECO:0000256" key="2">
    <source>
        <dbReference type="SAM" id="Phobius"/>
    </source>
</evidence>
<protein>
    <recommendedName>
        <fullName evidence="3">DUF4178 domain-containing protein</fullName>
    </recommendedName>
</protein>
<dbReference type="Proteomes" id="UP000005824">
    <property type="component" value="Unassembled WGS sequence"/>
</dbReference>
<dbReference type="RefSeq" id="WP_006978708.1">
    <property type="nucleotide sequence ID" value="NZ_ABVL01000003.1"/>
</dbReference>
<evidence type="ECO:0000259" key="3">
    <source>
        <dbReference type="Pfam" id="PF13785"/>
    </source>
</evidence>
<proteinExistence type="predicted"/>
<feature type="domain" description="DUF4178" evidence="3">
    <location>
        <begin position="282"/>
        <end position="414"/>
    </location>
</feature>
<dbReference type="InterPro" id="IPR025235">
    <property type="entry name" value="DUF4178"/>
</dbReference>
<reference evidence="4 5" key="1">
    <citation type="journal article" date="2011" name="J. Bacteriol.">
        <title>Genome sequence of Chthoniobacter flavus Ellin428, an aerobic heterotrophic soil bacterium.</title>
        <authorList>
            <person name="Kant R."/>
            <person name="van Passel M.W."/>
            <person name="Palva A."/>
            <person name="Lucas S."/>
            <person name="Lapidus A."/>
            <person name="Glavina Del Rio T."/>
            <person name="Dalin E."/>
            <person name="Tice H."/>
            <person name="Bruce D."/>
            <person name="Goodwin L."/>
            <person name="Pitluck S."/>
            <person name="Larimer F.W."/>
            <person name="Land M.L."/>
            <person name="Hauser L."/>
            <person name="Sangwan P."/>
            <person name="de Vos W.M."/>
            <person name="Janssen P.H."/>
            <person name="Smidt H."/>
        </authorList>
    </citation>
    <scope>NUCLEOTIDE SEQUENCE [LARGE SCALE GENOMIC DNA]</scope>
    <source>
        <strain evidence="4 5">Ellin428</strain>
    </source>
</reference>
<accession>B4CXU1</accession>
<organism evidence="4 5">
    <name type="scientific">Chthoniobacter flavus Ellin428</name>
    <dbReference type="NCBI Taxonomy" id="497964"/>
    <lineage>
        <taxon>Bacteria</taxon>
        <taxon>Pseudomonadati</taxon>
        <taxon>Verrucomicrobiota</taxon>
        <taxon>Spartobacteria</taxon>
        <taxon>Chthoniobacterales</taxon>
        <taxon>Chthoniobacteraceae</taxon>
        <taxon>Chthoniobacter</taxon>
    </lineage>
</organism>
<dbReference type="STRING" id="497964.CfE428DRAFT_1382"/>
<evidence type="ECO:0000313" key="4">
    <source>
        <dbReference type="EMBL" id="EDY21089.1"/>
    </source>
</evidence>
<dbReference type="Pfam" id="PF13785">
    <property type="entry name" value="DUF4178"/>
    <property type="match status" value="2"/>
</dbReference>
<dbReference type="eggNOG" id="COG1656">
    <property type="taxonomic scope" value="Bacteria"/>
</dbReference>
<dbReference type="InParanoid" id="B4CXU1"/>
<dbReference type="AlphaFoldDB" id="B4CXU1"/>
<keyword evidence="2" id="KW-0472">Membrane</keyword>
<feature type="region of interest" description="Disordered" evidence="1">
    <location>
        <begin position="485"/>
        <end position="507"/>
    </location>
</feature>
<evidence type="ECO:0000256" key="1">
    <source>
        <dbReference type="SAM" id="MobiDB-lite"/>
    </source>
</evidence>
<feature type="domain" description="DUF4178" evidence="3">
    <location>
        <begin position="58"/>
        <end position="195"/>
    </location>
</feature>
<keyword evidence="2" id="KW-1133">Transmembrane helix</keyword>
<name>B4CXU1_9BACT</name>
<comment type="caution">
    <text evidence="4">The sequence shown here is derived from an EMBL/GenBank/DDBJ whole genome shotgun (WGS) entry which is preliminary data.</text>
</comment>
<sequence>MSERVLDCPQCGAPVKLRSAAAVFAVCEHCRSMVVVKGASAEAIGEMAVLPPDLSPFQVGTRGEWKGRGFEIVGRVRVEWAEGSWNEWCILYDATITGWLAEAQGFLMVSFATEIDHPLSTDVRDYVAGKQLQINGQRWTVNDVKQVTCRASEGELPMAATPASKRLSVDLFSSHSGFASIELTDSGAEIYIGEYAGLRCPEIRDPPSRARLECRGRAGEESDHPRSPARRVGRPVQLRAVGLSMSVVCGSCAVVIDTSKPECKIIQRADLANRSLAPLLPLGQRGKLFDVDYEVIGFVKREDRTSSWSEFLLFNPWQGFRWLVTYQGHWSFIERVPALADVQANVVECEGRDYKFYTKGTANVAGVLGEFYWKVQRGERADVFDYIAPPYILSKEVYPGLNEFTWSRGKYVEPAVIARAFGLAKPTLPVDIYLNQPNPYYESWRDIRWVAFAALLLLLFLQVRASRGHPEISVANERFIFQKVTASPKPPPTDPTSPDIANSTPADPAKTFTTPHFTLAGGEQRVDIDAAADVDNNWIDLDLRLVNVNTNASFPAFVELSYYHGSDEDGPWSEGSYSSSVSIPSVPPGEYFLSVEPSVDTQTTRVPFSVIVRSGGVFASNFIVMLLCVLFYPAMLFWRRHTFEAERWSEADGGYPWQRND</sequence>
<keyword evidence="2" id="KW-0812">Transmembrane</keyword>
<feature type="transmembrane region" description="Helical" evidence="2">
    <location>
        <begin position="617"/>
        <end position="638"/>
    </location>
</feature>
<dbReference type="EMBL" id="ABVL01000003">
    <property type="protein sequence ID" value="EDY21089.1"/>
    <property type="molecule type" value="Genomic_DNA"/>
</dbReference>
<keyword evidence="5" id="KW-1185">Reference proteome</keyword>
<evidence type="ECO:0000313" key="5">
    <source>
        <dbReference type="Proteomes" id="UP000005824"/>
    </source>
</evidence>
<gene>
    <name evidence="4" type="ORF">CfE428DRAFT_1382</name>
</gene>